<dbReference type="InterPro" id="IPR041489">
    <property type="entry name" value="PDZ_6"/>
</dbReference>
<comment type="similarity">
    <text evidence="1">Belongs to the peptidase S1C family.</text>
</comment>
<evidence type="ECO:0000256" key="2">
    <source>
        <dbReference type="ARBA" id="ARBA00022670"/>
    </source>
</evidence>
<proteinExistence type="inferred from homology"/>
<keyword evidence="2" id="KW-0645">Protease</keyword>
<organism evidence="5 6">
    <name type="scientific">Spermophilus dauricus</name>
    <name type="common">Daurian ground squirrel</name>
    <dbReference type="NCBI Taxonomy" id="99837"/>
    <lineage>
        <taxon>Eukaryota</taxon>
        <taxon>Metazoa</taxon>
        <taxon>Chordata</taxon>
        <taxon>Craniata</taxon>
        <taxon>Vertebrata</taxon>
        <taxon>Euteleostomi</taxon>
        <taxon>Mammalia</taxon>
        <taxon>Eutheria</taxon>
        <taxon>Euarchontoglires</taxon>
        <taxon>Glires</taxon>
        <taxon>Rodentia</taxon>
        <taxon>Sciuromorpha</taxon>
        <taxon>Sciuridae</taxon>
        <taxon>Xerinae</taxon>
        <taxon>Marmotini</taxon>
        <taxon>Spermophilus</taxon>
    </lineage>
</organism>
<protein>
    <recommendedName>
        <fullName evidence="4">PDZ domain-containing protein</fullName>
    </recommendedName>
</protein>
<reference evidence="5" key="1">
    <citation type="submission" date="2025-08" db="UniProtKB">
        <authorList>
            <consortium name="Ensembl"/>
        </authorList>
    </citation>
    <scope>IDENTIFICATION</scope>
</reference>
<dbReference type="Gene3D" id="2.40.10.120">
    <property type="match status" value="1"/>
</dbReference>
<dbReference type="PANTHER" id="PTHR22939:SF105">
    <property type="entry name" value="SERINE PROTEASE HTRA4"/>
    <property type="match status" value="1"/>
</dbReference>
<dbReference type="AlphaFoldDB" id="A0A8C9Q2K7"/>
<evidence type="ECO:0000256" key="3">
    <source>
        <dbReference type="ARBA" id="ARBA00022801"/>
    </source>
</evidence>
<dbReference type="GO" id="GO:0043065">
    <property type="term" value="P:positive regulation of apoptotic process"/>
    <property type="evidence" value="ECO:0007669"/>
    <property type="project" value="TreeGrafter"/>
</dbReference>
<keyword evidence="6" id="KW-1185">Reference proteome</keyword>
<feature type="domain" description="PDZ" evidence="4">
    <location>
        <begin position="60"/>
        <end position="163"/>
    </location>
</feature>
<dbReference type="CDD" id="cd06785">
    <property type="entry name" value="cpPDZ_HtrA-like"/>
    <property type="match status" value="1"/>
</dbReference>
<dbReference type="GO" id="GO:0006508">
    <property type="term" value="P:proteolysis"/>
    <property type="evidence" value="ECO:0007669"/>
    <property type="project" value="UniProtKB-KW"/>
</dbReference>
<evidence type="ECO:0000313" key="6">
    <source>
        <dbReference type="Proteomes" id="UP000694422"/>
    </source>
</evidence>
<dbReference type="PROSITE" id="PS50106">
    <property type="entry name" value="PDZ"/>
    <property type="match status" value="1"/>
</dbReference>
<dbReference type="Proteomes" id="UP000694422">
    <property type="component" value="Unplaced"/>
</dbReference>
<dbReference type="InterPro" id="IPR001478">
    <property type="entry name" value="PDZ"/>
</dbReference>
<dbReference type="SUPFAM" id="SSF50494">
    <property type="entry name" value="Trypsin-like serine proteases"/>
    <property type="match status" value="1"/>
</dbReference>
<name>A0A8C9Q2K7_SPEDA</name>
<dbReference type="InterPro" id="IPR001940">
    <property type="entry name" value="Peptidase_S1C"/>
</dbReference>
<dbReference type="Pfam" id="PF17820">
    <property type="entry name" value="PDZ_6"/>
    <property type="match status" value="1"/>
</dbReference>
<dbReference type="SUPFAM" id="SSF50156">
    <property type="entry name" value="PDZ domain-like"/>
    <property type="match status" value="1"/>
</dbReference>
<dbReference type="InterPro" id="IPR036034">
    <property type="entry name" value="PDZ_sf"/>
</dbReference>
<sequence length="166" mass="18350">MDYIQTDAIINVSHLGRLVSDGDVIGINTLKVTAGISFAIPSDRIRQFLADYHERQLKGKAPLQKKYLGLRMLPLTLNLLQEMKRQNPDFPDVSSGVFVYEVIQGTAAESWSSGLRDHDIIVSINGQPVTTTADVIEAVKDNDSLSIIVRRGSQTLFLTVTPEIIN</sequence>
<accession>A0A8C9Q2K7</accession>
<dbReference type="PRINTS" id="PR00834">
    <property type="entry name" value="PROTEASES2C"/>
</dbReference>
<dbReference type="Ensembl" id="ENSSDAT00000018221.1">
    <property type="protein sequence ID" value="ENSSDAP00000016042.1"/>
    <property type="gene ID" value="ENSSDAG00000014524.1"/>
</dbReference>
<dbReference type="SMART" id="SM00228">
    <property type="entry name" value="PDZ"/>
    <property type="match status" value="1"/>
</dbReference>
<dbReference type="Gene3D" id="2.30.42.10">
    <property type="match status" value="1"/>
</dbReference>
<dbReference type="GO" id="GO:0004252">
    <property type="term" value="F:serine-type endopeptidase activity"/>
    <property type="evidence" value="ECO:0007669"/>
    <property type="project" value="InterPro"/>
</dbReference>
<evidence type="ECO:0000256" key="1">
    <source>
        <dbReference type="ARBA" id="ARBA00010541"/>
    </source>
</evidence>
<evidence type="ECO:0000259" key="4">
    <source>
        <dbReference type="PROSITE" id="PS50106"/>
    </source>
</evidence>
<reference evidence="5" key="2">
    <citation type="submission" date="2025-09" db="UniProtKB">
        <authorList>
            <consortium name="Ensembl"/>
        </authorList>
    </citation>
    <scope>IDENTIFICATION</scope>
</reference>
<dbReference type="InterPro" id="IPR009003">
    <property type="entry name" value="Peptidase_S1_PA"/>
</dbReference>
<evidence type="ECO:0000313" key="5">
    <source>
        <dbReference type="Ensembl" id="ENSSDAP00000016042.1"/>
    </source>
</evidence>
<dbReference type="PANTHER" id="PTHR22939">
    <property type="entry name" value="SERINE PROTEASE FAMILY S1C HTRA-RELATED"/>
    <property type="match status" value="1"/>
</dbReference>
<keyword evidence="3" id="KW-0378">Hydrolase</keyword>
<dbReference type="GO" id="GO:0012501">
    <property type="term" value="P:programmed cell death"/>
    <property type="evidence" value="ECO:0007669"/>
    <property type="project" value="TreeGrafter"/>
</dbReference>